<evidence type="ECO:0000313" key="2">
    <source>
        <dbReference type="RefSeq" id="XP_016478749.1"/>
    </source>
</evidence>
<gene>
    <name evidence="2" type="primary">LOC107800117</name>
</gene>
<sequence length="202" mass="22998">MAAKPISSAPKFPLFAMKSPQHSGILTPPLHTLASVPFKWEEKPGKPKPCTDLITLPNSIFNEPKCLEPPPRFYLENTKIPSPTTVLDGPYNIKSKCRNVDGRGQLGTLVLYKSNKVRRRRGNWWQRYLKRKETSVDSTDCGSGSDECGRHFSTVKMDRLRRNGTFSSLTQSRPHIWASIYEGFKQVIPWKNKKSKKEVLIV</sequence>
<keyword evidence="1" id="KW-1185">Reference proteome</keyword>
<organism evidence="1 2">
    <name type="scientific">Nicotiana tabacum</name>
    <name type="common">Common tobacco</name>
    <dbReference type="NCBI Taxonomy" id="4097"/>
    <lineage>
        <taxon>Eukaryota</taxon>
        <taxon>Viridiplantae</taxon>
        <taxon>Streptophyta</taxon>
        <taxon>Embryophyta</taxon>
        <taxon>Tracheophyta</taxon>
        <taxon>Spermatophyta</taxon>
        <taxon>Magnoliopsida</taxon>
        <taxon>eudicotyledons</taxon>
        <taxon>Gunneridae</taxon>
        <taxon>Pentapetalae</taxon>
        <taxon>asterids</taxon>
        <taxon>lamiids</taxon>
        <taxon>Solanales</taxon>
        <taxon>Solanaceae</taxon>
        <taxon>Nicotianoideae</taxon>
        <taxon>Nicotianeae</taxon>
        <taxon>Nicotiana</taxon>
    </lineage>
</organism>
<name>A0A1S4APY8_TOBAC</name>
<dbReference type="PaxDb" id="4097-A0A1S4APY8"/>
<accession>A0A1S4APY8</accession>
<dbReference type="RefSeq" id="XP_016478749.1">
    <property type="nucleotide sequence ID" value="XM_016623263.1"/>
</dbReference>
<dbReference type="OrthoDB" id="1934555at2759"/>
<dbReference type="Proteomes" id="UP000790787">
    <property type="component" value="Chromosome 23"/>
</dbReference>
<dbReference type="PANTHER" id="PTHR34371">
    <property type="entry name" value="OS01G0551000 PROTEIN"/>
    <property type="match status" value="1"/>
</dbReference>
<reference evidence="2" key="2">
    <citation type="submission" date="2025-08" db="UniProtKB">
        <authorList>
            <consortium name="RefSeq"/>
        </authorList>
    </citation>
    <scope>IDENTIFICATION</scope>
    <source>
        <tissue evidence="2">Leaf</tissue>
    </source>
</reference>
<reference evidence="1" key="1">
    <citation type="journal article" date="2014" name="Nat. Commun.">
        <title>The tobacco genome sequence and its comparison with those of tomato and potato.</title>
        <authorList>
            <person name="Sierro N."/>
            <person name="Battey J.N."/>
            <person name="Ouadi S."/>
            <person name="Bakaher N."/>
            <person name="Bovet L."/>
            <person name="Willig A."/>
            <person name="Goepfert S."/>
            <person name="Peitsch M.C."/>
            <person name="Ivanov N.V."/>
        </authorList>
    </citation>
    <scope>NUCLEOTIDE SEQUENCE [LARGE SCALE GENOMIC DNA]</scope>
</reference>
<dbReference type="GeneID" id="107800117"/>
<dbReference type="RefSeq" id="XP_016478749.1">
    <property type="nucleotide sequence ID" value="XM_016623263.2"/>
</dbReference>
<proteinExistence type="predicted"/>
<dbReference type="InterPro" id="IPR007789">
    <property type="entry name" value="DUF688"/>
</dbReference>
<dbReference type="KEGG" id="nta:107800117"/>
<dbReference type="AlphaFoldDB" id="A0A1S4APY8"/>
<protein>
    <submittedName>
        <fullName evidence="2">Uncharacterized protein At4g00950</fullName>
    </submittedName>
</protein>
<dbReference type="Pfam" id="PF05097">
    <property type="entry name" value="DUF688"/>
    <property type="match status" value="1"/>
</dbReference>
<dbReference type="OMA" id="FRMGSEF"/>
<evidence type="ECO:0000313" key="1">
    <source>
        <dbReference type="Proteomes" id="UP000790787"/>
    </source>
</evidence>
<dbReference type="PANTHER" id="PTHR34371:SF2">
    <property type="entry name" value="DUF688 FAMILY PROTEIN"/>
    <property type="match status" value="1"/>
</dbReference>